<comment type="caution">
    <text evidence="1">The sequence shown here is derived from an EMBL/GenBank/DDBJ whole genome shotgun (WGS) entry which is preliminary data.</text>
</comment>
<reference evidence="1 2" key="1">
    <citation type="submission" date="2015-01" db="EMBL/GenBank/DDBJ databases">
        <title>Evolution of Trichinella species and genotypes.</title>
        <authorList>
            <person name="Korhonen P.K."/>
            <person name="Edoardo P."/>
            <person name="Giuseppe L.R."/>
            <person name="Gasser R.B."/>
        </authorList>
    </citation>
    <scope>NUCLEOTIDE SEQUENCE [LARGE SCALE GENOMIC DNA]</scope>
    <source>
        <strain evidence="1">ISS141</strain>
    </source>
</reference>
<organism evidence="1 2">
    <name type="scientific">Trichinella pseudospiralis</name>
    <name type="common">Parasitic roundworm</name>
    <dbReference type="NCBI Taxonomy" id="6337"/>
    <lineage>
        <taxon>Eukaryota</taxon>
        <taxon>Metazoa</taxon>
        <taxon>Ecdysozoa</taxon>
        <taxon>Nematoda</taxon>
        <taxon>Enoplea</taxon>
        <taxon>Dorylaimia</taxon>
        <taxon>Trichinellida</taxon>
        <taxon>Trichinellidae</taxon>
        <taxon>Trichinella</taxon>
    </lineage>
</organism>
<evidence type="ECO:0000313" key="1">
    <source>
        <dbReference type="EMBL" id="KRX72171.1"/>
    </source>
</evidence>
<gene>
    <name evidence="1" type="ORF">T4E_5680</name>
</gene>
<proteinExistence type="predicted"/>
<dbReference type="Proteomes" id="UP000054815">
    <property type="component" value="Unassembled WGS sequence"/>
</dbReference>
<dbReference type="AlphaFoldDB" id="A0A0V0W8G9"/>
<feature type="non-terminal residue" evidence="1">
    <location>
        <position position="1"/>
    </location>
</feature>
<dbReference type="STRING" id="6337.A0A0V0W8G9"/>
<protein>
    <submittedName>
        <fullName evidence="1">Uncharacterized protein</fullName>
    </submittedName>
</protein>
<evidence type="ECO:0000313" key="2">
    <source>
        <dbReference type="Proteomes" id="UP000054815"/>
    </source>
</evidence>
<dbReference type="EMBL" id="JYDU01001137">
    <property type="protein sequence ID" value="KRX72171.1"/>
    <property type="molecule type" value="Genomic_DNA"/>
</dbReference>
<accession>A0A0V0W8G9</accession>
<sequence>LFRLTPKHSTLFLCWRADCADPDHHCQNLAWSCLGQSCCLLSSLLLDETDFGELTTMTNQ</sequence>
<name>A0A0V0W8G9_TRIPS</name>
<feature type="non-terminal residue" evidence="1">
    <location>
        <position position="60"/>
    </location>
</feature>